<evidence type="ECO:0000313" key="4">
    <source>
        <dbReference type="Proteomes" id="UP001479520"/>
    </source>
</evidence>
<feature type="region of interest" description="Disordered" evidence="1">
    <location>
        <begin position="75"/>
        <end position="98"/>
    </location>
</feature>
<feature type="compositionally biased region" description="Basic and acidic residues" evidence="1">
    <location>
        <begin position="86"/>
        <end position="98"/>
    </location>
</feature>
<dbReference type="EMBL" id="CP151406">
    <property type="protein sequence ID" value="WZJ22700.1"/>
    <property type="molecule type" value="Genomic_DNA"/>
</dbReference>
<reference evidence="3 4" key="1">
    <citation type="submission" date="2024-04" db="EMBL/GenBank/DDBJ databases">
        <title>Dissimilatory iodate-reducing microorganisms contribute to the enrichment of iodine in groundwater.</title>
        <authorList>
            <person name="Jiang Z."/>
        </authorList>
    </citation>
    <scope>NUCLEOTIDE SEQUENCE [LARGE SCALE GENOMIC DNA]</scope>
    <source>
        <strain evidence="3 4">NCP973</strain>
    </source>
</reference>
<keyword evidence="4" id="KW-1185">Reference proteome</keyword>
<gene>
    <name evidence="3" type="ORF">AADV58_06060</name>
</gene>
<organism evidence="3 4">
    <name type="scientific">Azonexus hydrophilus</name>
    <dbReference type="NCBI Taxonomy" id="418702"/>
    <lineage>
        <taxon>Bacteria</taxon>
        <taxon>Pseudomonadati</taxon>
        <taxon>Pseudomonadota</taxon>
        <taxon>Betaproteobacteria</taxon>
        <taxon>Rhodocyclales</taxon>
        <taxon>Azonexaceae</taxon>
        <taxon>Azonexus</taxon>
    </lineage>
</organism>
<proteinExistence type="predicted"/>
<evidence type="ECO:0000256" key="1">
    <source>
        <dbReference type="SAM" id="MobiDB-lite"/>
    </source>
</evidence>
<dbReference type="RefSeq" id="WP_281984365.1">
    <property type="nucleotide sequence ID" value="NZ_CALFBA010000112.1"/>
</dbReference>
<keyword evidence="2" id="KW-0812">Transmembrane</keyword>
<feature type="transmembrane region" description="Helical" evidence="2">
    <location>
        <begin position="41"/>
        <end position="58"/>
    </location>
</feature>
<evidence type="ECO:0000256" key="2">
    <source>
        <dbReference type="SAM" id="Phobius"/>
    </source>
</evidence>
<sequence>MNRFHARSNFVRPPQTLLGRIVAFILTGVLIVLALMFSLVALAVAAVGGLLFAGWFWWKTRALRKAMREAAPMPGQAGGGDFIDGECVRETPDDRLLR</sequence>
<evidence type="ECO:0000313" key="3">
    <source>
        <dbReference type="EMBL" id="WZJ22700.1"/>
    </source>
</evidence>
<feature type="transmembrane region" description="Helical" evidence="2">
    <location>
        <begin position="17"/>
        <end position="35"/>
    </location>
</feature>
<dbReference type="Proteomes" id="UP001479520">
    <property type="component" value="Chromosome"/>
</dbReference>
<accession>A0ABZ2XJF3</accession>
<protein>
    <recommendedName>
        <fullName evidence="5">ABC transporter ATP-binding protein</fullName>
    </recommendedName>
</protein>
<evidence type="ECO:0008006" key="5">
    <source>
        <dbReference type="Google" id="ProtNLM"/>
    </source>
</evidence>
<keyword evidence="2" id="KW-1133">Transmembrane helix</keyword>
<name>A0ABZ2XJF3_9RHOO</name>
<keyword evidence="2" id="KW-0472">Membrane</keyword>